<gene>
    <name evidence="1" type="ORF">HID58_004941</name>
</gene>
<dbReference type="Proteomes" id="UP000824890">
    <property type="component" value="Unassembled WGS sequence"/>
</dbReference>
<keyword evidence="2" id="KW-1185">Reference proteome</keyword>
<comment type="caution">
    <text evidence="1">The sequence shown here is derived from an EMBL/GenBank/DDBJ whole genome shotgun (WGS) entry which is preliminary data.</text>
</comment>
<dbReference type="EMBL" id="JAGKQM010000002">
    <property type="protein sequence ID" value="KAH0937480.1"/>
    <property type="molecule type" value="Genomic_DNA"/>
</dbReference>
<sequence length="181" mass="19164">MVWSLAGSVYGLKFSPFGSFVDELMARVEVTAAPSPDPVSILLDRPCRGLFQGVVSGIRMVAPLGVLCVLVLPAKACGGSKGCVAFLVVYGRFVATPPTSFSFAVPLPGLVFRFVFEAAGKFLRCLALVSPLQLNNQLIPVPMLVCGFIGRVDSYSFFRSLRASSVPVSAVFSDPSSCFSG</sequence>
<protein>
    <submittedName>
        <fullName evidence="1">Uncharacterized protein</fullName>
    </submittedName>
</protein>
<accession>A0ABQ8EA27</accession>
<reference evidence="1 2" key="1">
    <citation type="submission" date="2021-05" db="EMBL/GenBank/DDBJ databases">
        <title>Genome Assembly of Synthetic Allotetraploid Brassica napus Reveals Homoeologous Exchanges between Subgenomes.</title>
        <authorList>
            <person name="Davis J.T."/>
        </authorList>
    </citation>
    <scope>NUCLEOTIDE SEQUENCE [LARGE SCALE GENOMIC DNA]</scope>
    <source>
        <strain evidence="2">cv. Da-Ae</strain>
        <tissue evidence="1">Seedling</tissue>
    </source>
</reference>
<proteinExistence type="predicted"/>
<organism evidence="1 2">
    <name type="scientific">Brassica napus</name>
    <name type="common">Rape</name>
    <dbReference type="NCBI Taxonomy" id="3708"/>
    <lineage>
        <taxon>Eukaryota</taxon>
        <taxon>Viridiplantae</taxon>
        <taxon>Streptophyta</taxon>
        <taxon>Embryophyta</taxon>
        <taxon>Tracheophyta</taxon>
        <taxon>Spermatophyta</taxon>
        <taxon>Magnoliopsida</taxon>
        <taxon>eudicotyledons</taxon>
        <taxon>Gunneridae</taxon>
        <taxon>Pentapetalae</taxon>
        <taxon>rosids</taxon>
        <taxon>malvids</taxon>
        <taxon>Brassicales</taxon>
        <taxon>Brassicaceae</taxon>
        <taxon>Brassiceae</taxon>
        <taxon>Brassica</taxon>
    </lineage>
</organism>
<name>A0ABQ8EA27_BRANA</name>
<evidence type="ECO:0000313" key="1">
    <source>
        <dbReference type="EMBL" id="KAH0937480.1"/>
    </source>
</evidence>
<evidence type="ECO:0000313" key="2">
    <source>
        <dbReference type="Proteomes" id="UP000824890"/>
    </source>
</evidence>